<dbReference type="PANTHER" id="PTHR43298">
    <property type="entry name" value="MULTIDRUG RESISTANCE PROTEIN NORM-RELATED"/>
    <property type="match status" value="1"/>
</dbReference>
<keyword evidence="2" id="KW-0472">Membrane</keyword>
<dbReference type="InterPro" id="IPR050222">
    <property type="entry name" value="MATE_MdtK"/>
</dbReference>
<dbReference type="Proteomes" id="UP000284605">
    <property type="component" value="Unassembled WGS sequence"/>
</dbReference>
<keyword evidence="1" id="KW-0813">Transport</keyword>
<feature type="transmembrane region" description="Helical" evidence="2">
    <location>
        <begin position="277"/>
        <end position="297"/>
    </location>
</feature>
<evidence type="ECO:0000256" key="1">
    <source>
        <dbReference type="ARBA" id="ARBA00022448"/>
    </source>
</evidence>
<feature type="transmembrane region" description="Helical" evidence="2">
    <location>
        <begin position="161"/>
        <end position="186"/>
    </location>
</feature>
<dbReference type="NCBIfam" id="TIGR00797">
    <property type="entry name" value="matE"/>
    <property type="match status" value="1"/>
</dbReference>
<proteinExistence type="predicted"/>
<feature type="transmembrane region" description="Helical" evidence="2">
    <location>
        <begin position="192"/>
        <end position="217"/>
    </location>
</feature>
<dbReference type="Pfam" id="PF01554">
    <property type="entry name" value="MatE"/>
    <property type="match status" value="2"/>
</dbReference>
<dbReference type="GO" id="GO:0005886">
    <property type="term" value="C:plasma membrane"/>
    <property type="evidence" value="ECO:0007669"/>
    <property type="project" value="TreeGrafter"/>
</dbReference>
<keyword evidence="2" id="KW-1133">Transmembrane helix</keyword>
<feature type="transmembrane region" description="Helical" evidence="2">
    <location>
        <begin position="318"/>
        <end position="339"/>
    </location>
</feature>
<feature type="transmembrane region" description="Helical" evidence="2">
    <location>
        <begin position="351"/>
        <end position="370"/>
    </location>
</feature>
<evidence type="ECO:0000313" key="3">
    <source>
        <dbReference type="EMBL" id="RJF89259.1"/>
    </source>
</evidence>
<feature type="transmembrane region" description="Helical" evidence="2">
    <location>
        <begin position="55"/>
        <end position="76"/>
    </location>
</feature>
<dbReference type="GO" id="GO:0015297">
    <property type="term" value="F:antiporter activity"/>
    <property type="evidence" value="ECO:0007669"/>
    <property type="project" value="InterPro"/>
</dbReference>
<feature type="transmembrane region" description="Helical" evidence="2">
    <location>
        <begin position="97"/>
        <end position="118"/>
    </location>
</feature>
<name>A0A418WHB2_9PROT</name>
<gene>
    <name evidence="3" type="ORF">D3874_21675</name>
</gene>
<keyword evidence="4" id="KW-1185">Reference proteome</keyword>
<feature type="transmembrane region" description="Helical" evidence="2">
    <location>
        <begin position="416"/>
        <end position="436"/>
    </location>
</feature>
<dbReference type="RefSeq" id="WP_119780793.1">
    <property type="nucleotide sequence ID" value="NZ_QYUK01000011.1"/>
</dbReference>
<feature type="transmembrane region" description="Helical" evidence="2">
    <location>
        <begin position="250"/>
        <end position="271"/>
    </location>
</feature>
<accession>A0A418WHB2</accession>
<keyword evidence="2" id="KW-0812">Transmembrane</keyword>
<organism evidence="3 4">
    <name type="scientific">Oleomonas cavernae</name>
    <dbReference type="NCBI Taxonomy" id="2320859"/>
    <lineage>
        <taxon>Bacteria</taxon>
        <taxon>Pseudomonadati</taxon>
        <taxon>Pseudomonadota</taxon>
        <taxon>Alphaproteobacteria</taxon>
        <taxon>Acetobacterales</taxon>
        <taxon>Acetobacteraceae</taxon>
        <taxon>Oleomonas</taxon>
    </lineage>
</organism>
<reference evidence="3 4" key="1">
    <citation type="submission" date="2018-09" db="EMBL/GenBank/DDBJ databases">
        <authorList>
            <person name="Zhu H."/>
        </authorList>
    </citation>
    <scope>NUCLEOTIDE SEQUENCE [LARGE SCALE GENOMIC DNA]</scope>
    <source>
        <strain evidence="3 4">K1W22B-8</strain>
    </source>
</reference>
<dbReference type="OrthoDB" id="9780160at2"/>
<protein>
    <submittedName>
        <fullName evidence="3">MATE family efflux transporter</fullName>
    </submittedName>
</protein>
<dbReference type="EMBL" id="QYUK01000011">
    <property type="protein sequence ID" value="RJF89259.1"/>
    <property type="molecule type" value="Genomic_DNA"/>
</dbReference>
<dbReference type="InterPro" id="IPR002528">
    <property type="entry name" value="MATE_fam"/>
</dbReference>
<sequence>MGTARGGGTGEAIALTRLALPIIMARIGLTLMLVVDNMMVGHYGTADLAAFSLGLSLVHTMQTVGLGLLLGGMVEISGAFGRGSLAECGRIWRRSMGYALVIGAIGLGLTMGAEWLYLSLDQAPDLAHSAARITAIFAWSLPPMLVYLATIMLLESVGRPYVGVWLLLGANVVNLVLNQVLVFGLFDLPGLGALGAAWATLIARLILAGSAVGYVLWLMPERHGLGRAARADHAWAPGARQRRIGYAEGLSMGMESGAFAVMVIFAGQLGALDLASYSIAINLNMLLFMLAVGVGGASAVRVAQAYGRQDAAGMARTGWSGVGVYAGLMGVVSAVFLTIPETITALYTTDPALTAAARPLVALVGIVVLIDGSQRVVANILRGYGEAWAPTTAHLIAYLVVMIPLGYYLGVALGHGSLGLILAIVVASVVATILLFSRFIWLAARPPFFHPKPEGTWASS</sequence>
<evidence type="ECO:0000313" key="4">
    <source>
        <dbReference type="Proteomes" id="UP000284605"/>
    </source>
</evidence>
<dbReference type="PANTHER" id="PTHR43298:SF2">
    <property type="entry name" value="FMN_FAD EXPORTER YEEO-RELATED"/>
    <property type="match status" value="1"/>
</dbReference>
<feature type="transmembrane region" description="Helical" evidence="2">
    <location>
        <begin position="130"/>
        <end position="154"/>
    </location>
</feature>
<evidence type="ECO:0000256" key="2">
    <source>
        <dbReference type="SAM" id="Phobius"/>
    </source>
</evidence>
<dbReference type="AlphaFoldDB" id="A0A418WHB2"/>
<comment type="caution">
    <text evidence="3">The sequence shown here is derived from an EMBL/GenBank/DDBJ whole genome shotgun (WGS) entry which is preliminary data.</text>
</comment>
<feature type="transmembrane region" description="Helical" evidence="2">
    <location>
        <begin position="12"/>
        <end position="35"/>
    </location>
</feature>
<feature type="transmembrane region" description="Helical" evidence="2">
    <location>
        <begin position="391"/>
        <end position="410"/>
    </location>
</feature>
<dbReference type="GO" id="GO:0042910">
    <property type="term" value="F:xenobiotic transmembrane transporter activity"/>
    <property type="evidence" value="ECO:0007669"/>
    <property type="project" value="InterPro"/>
</dbReference>